<sequence length="159" mass="17907">MERVTAGLQSRTANHGLTPGGPSYKKTEKLFHDSSHLRGSLQKNVVPRSLATSCGCWNTSGTLNSDRTLALQQRRDAPIRHLIEEQEWFKSADLGRTDGALPGRRRRTLFSKPAFRILASLRTFSIPSPRIRRTSSFGADRKLFHGSPSDFKPDLLRRH</sequence>
<proteinExistence type="predicted"/>
<evidence type="ECO:0000313" key="2">
    <source>
        <dbReference type="EMBL" id="KAA1259490.1"/>
    </source>
</evidence>
<dbReference type="Proteomes" id="UP000322699">
    <property type="component" value="Unassembled WGS sequence"/>
</dbReference>
<evidence type="ECO:0000313" key="3">
    <source>
        <dbReference type="Proteomes" id="UP000322699"/>
    </source>
</evidence>
<feature type="region of interest" description="Disordered" evidence="1">
    <location>
        <begin position="1"/>
        <end position="24"/>
    </location>
</feature>
<protein>
    <submittedName>
        <fullName evidence="2">Uncharacterized protein</fullName>
    </submittedName>
</protein>
<name>A0A5B1CIQ6_9BACT</name>
<organism evidence="2 3">
    <name type="scientific">Rubripirellula obstinata</name>
    <dbReference type="NCBI Taxonomy" id="406547"/>
    <lineage>
        <taxon>Bacteria</taxon>
        <taxon>Pseudomonadati</taxon>
        <taxon>Planctomycetota</taxon>
        <taxon>Planctomycetia</taxon>
        <taxon>Pirellulales</taxon>
        <taxon>Pirellulaceae</taxon>
        <taxon>Rubripirellula</taxon>
    </lineage>
</organism>
<keyword evidence="3" id="KW-1185">Reference proteome</keyword>
<evidence type="ECO:0000256" key="1">
    <source>
        <dbReference type="SAM" id="MobiDB-lite"/>
    </source>
</evidence>
<dbReference type="EMBL" id="VRLW01000001">
    <property type="protein sequence ID" value="KAA1259490.1"/>
    <property type="molecule type" value="Genomic_DNA"/>
</dbReference>
<dbReference type="AlphaFoldDB" id="A0A5B1CIQ6"/>
<reference evidence="2 3" key="1">
    <citation type="submission" date="2019-08" db="EMBL/GenBank/DDBJ databases">
        <title>Deep-cultivation of Planctomycetes and their phenomic and genomic characterization uncovers novel biology.</title>
        <authorList>
            <person name="Wiegand S."/>
            <person name="Jogler M."/>
            <person name="Boedeker C."/>
            <person name="Pinto D."/>
            <person name="Vollmers J."/>
            <person name="Rivas-Marin E."/>
            <person name="Kohn T."/>
            <person name="Peeters S.H."/>
            <person name="Heuer A."/>
            <person name="Rast P."/>
            <person name="Oberbeckmann S."/>
            <person name="Bunk B."/>
            <person name="Jeske O."/>
            <person name="Meyerdierks A."/>
            <person name="Storesund J.E."/>
            <person name="Kallscheuer N."/>
            <person name="Luecker S."/>
            <person name="Lage O.M."/>
            <person name="Pohl T."/>
            <person name="Merkel B.J."/>
            <person name="Hornburger P."/>
            <person name="Mueller R.-W."/>
            <person name="Bruemmer F."/>
            <person name="Labrenz M."/>
            <person name="Spormann A.M."/>
            <person name="Op Den Camp H."/>
            <person name="Overmann J."/>
            <person name="Amann R."/>
            <person name="Jetten M.S.M."/>
            <person name="Mascher T."/>
            <person name="Medema M.H."/>
            <person name="Devos D.P."/>
            <person name="Kaster A.-K."/>
            <person name="Ovreas L."/>
            <person name="Rohde M."/>
            <person name="Galperin M.Y."/>
            <person name="Jogler C."/>
        </authorList>
    </citation>
    <scope>NUCLEOTIDE SEQUENCE [LARGE SCALE GENOMIC DNA]</scope>
    <source>
        <strain evidence="2 3">LF1</strain>
    </source>
</reference>
<comment type="caution">
    <text evidence="2">The sequence shown here is derived from an EMBL/GenBank/DDBJ whole genome shotgun (WGS) entry which is preliminary data.</text>
</comment>
<gene>
    <name evidence="2" type="ORF">LF1_20240</name>
</gene>
<accession>A0A5B1CIQ6</accession>